<dbReference type="Gene3D" id="3.10.490.10">
    <property type="entry name" value="Gamma-glutamyl cyclotransferase-like"/>
    <property type="match status" value="1"/>
</dbReference>
<evidence type="ECO:0000313" key="5">
    <source>
        <dbReference type="Proteomes" id="UP000694548"/>
    </source>
</evidence>
<reference evidence="4" key="1">
    <citation type="submission" date="2025-08" db="UniProtKB">
        <authorList>
            <consortium name="Ensembl"/>
        </authorList>
    </citation>
    <scope>IDENTIFICATION</scope>
</reference>
<protein>
    <submittedName>
        <fullName evidence="4">Gamma-glutamylcyclotransferase a</fullName>
    </submittedName>
</protein>
<dbReference type="GO" id="GO:0003839">
    <property type="term" value="F:gamma-glutamylcyclotransferase activity"/>
    <property type="evidence" value="ECO:0007669"/>
    <property type="project" value="InterPro"/>
</dbReference>
<evidence type="ECO:0000313" key="4">
    <source>
        <dbReference type="Ensembl" id="ENSNFUP00015028959.1"/>
    </source>
</evidence>
<reference evidence="4" key="2">
    <citation type="submission" date="2025-09" db="UniProtKB">
        <authorList>
            <consortium name="Ensembl"/>
        </authorList>
    </citation>
    <scope>IDENTIFICATION</scope>
</reference>
<feature type="binding site" evidence="3">
    <location>
        <begin position="47"/>
        <end position="52"/>
    </location>
    <ligand>
        <name>substrate</name>
    </ligand>
</feature>
<proteinExistence type="predicted"/>
<dbReference type="GeneTree" id="ENSGT00500000044921"/>
<dbReference type="InterPro" id="IPR013024">
    <property type="entry name" value="GGCT-like"/>
</dbReference>
<dbReference type="AlphaFoldDB" id="A0A8C6M8B1"/>
<dbReference type="PANTHER" id="PTHR12935">
    <property type="entry name" value="GAMMA-GLUTAMYLCYCLOTRANSFERASE"/>
    <property type="match status" value="1"/>
</dbReference>
<evidence type="ECO:0000256" key="1">
    <source>
        <dbReference type="ARBA" id="ARBA00023239"/>
    </source>
</evidence>
<name>A0A8C6M8B1_NOTFU</name>
<feature type="active site" description="Proton acceptor" evidence="2">
    <location>
        <position position="126"/>
    </location>
</feature>
<dbReference type="InterPro" id="IPR036568">
    <property type="entry name" value="GGCT-like_sf"/>
</dbReference>
<accession>A0A8C6M8B1</accession>
<dbReference type="PANTHER" id="PTHR12935:SF13">
    <property type="entry name" value="GAMMA-GLUTAMYLCYCLOTRANSFERASE"/>
    <property type="match status" value="1"/>
</dbReference>
<feature type="binding site" evidence="3">
    <location>
        <position position="166"/>
    </location>
    <ligand>
        <name>substrate</name>
    </ligand>
</feature>
<keyword evidence="5" id="KW-1185">Reference proteome</keyword>
<sequence length="211" mass="23699">MVFVTLVYFILNDHLLTYSSHVEGTRFFSSRSIFITMSVASVGRFLYFAYGSNLLKERLQLKNPSATFVSTGRLKDYKLRFGFWGENVQSCWHGGSATVEFSPGADVWGVVWSLSDEDLINLDNQEGVDAGHYDPLGVSVETDEGTVLCRTYQMNNFHAALPSPQYKQVVCLGAEQNKLPDEYVTRLKDIQTNNYSGPSIRDQIVLPSSEN</sequence>
<dbReference type="Proteomes" id="UP000694548">
    <property type="component" value="Unassembled WGS sequence"/>
</dbReference>
<dbReference type="InterPro" id="IPR017939">
    <property type="entry name" value="G-Glutamylcylcotransferase"/>
</dbReference>
<dbReference type="CDD" id="cd06661">
    <property type="entry name" value="GGCT_like"/>
    <property type="match status" value="1"/>
</dbReference>
<dbReference type="Pfam" id="PF13772">
    <property type="entry name" value="AIG2_2"/>
    <property type="match status" value="1"/>
</dbReference>
<dbReference type="Ensembl" id="ENSNFUT00015030249.1">
    <property type="protein sequence ID" value="ENSNFUP00015028959.1"/>
    <property type="gene ID" value="ENSNFUG00015013960.1"/>
</dbReference>
<keyword evidence="1" id="KW-0456">Lyase</keyword>
<evidence type="ECO:0000256" key="3">
    <source>
        <dbReference type="PIRSR" id="PIRSR617939-2"/>
    </source>
</evidence>
<evidence type="ECO:0000256" key="2">
    <source>
        <dbReference type="PIRSR" id="PIRSR617939-1"/>
    </source>
</evidence>
<dbReference type="SUPFAM" id="SSF110857">
    <property type="entry name" value="Gamma-glutamyl cyclotransferase-like"/>
    <property type="match status" value="1"/>
</dbReference>
<organism evidence="4 5">
    <name type="scientific">Nothobranchius furzeri</name>
    <name type="common">Turquoise killifish</name>
    <dbReference type="NCBI Taxonomy" id="105023"/>
    <lineage>
        <taxon>Eukaryota</taxon>
        <taxon>Metazoa</taxon>
        <taxon>Chordata</taxon>
        <taxon>Craniata</taxon>
        <taxon>Vertebrata</taxon>
        <taxon>Euteleostomi</taxon>
        <taxon>Actinopterygii</taxon>
        <taxon>Neopterygii</taxon>
        <taxon>Teleostei</taxon>
        <taxon>Neoteleostei</taxon>
        <taxon>Acanthomorphata</taxon>
        <taxon>Ovalentaria</taxon>
        <taxon>Atherinomorphae</taxon>
        <taxon>Cyprinodontiformes</taxon>
        <taxon>Nothobranchiidae</taxon>
        <taxon>Nothobranchius</taxon>
    </lineage>
</organism>